<organism evidence="2 3">
    <name type="scientific">Rhodoferax ferrireducens</name>
    <dbReference type="NCBI Taxonomy" id="192843"/>
    <lineage>
        <taxon>Bacteria</taxon>
        <taxon>Pseudomonadati</taxon>
        <taxon>Pseudomonadota</taxon>
        <taxon>Betaproteobacteria</taxon>
        <taxon>Burkholderiales</taxon>
        <taxon>Comamonadaceae</taxon>
        <taxon>Rhodoferax</taxon>
    </lineage>
</organism>
<keyword evidence="2" id="KW-0456">Lyase</keyword>
<gene>
    <name evidence="2" type="ORF">J2X19_004245</name>
</gene>
<evidence type="ECO:0000313" key="3">
    <source>
        <dbReference type="Proteomes" id="UP001180487"/>
    </source>
</evidence>
<dbReference type="SUPFAM" id="SSF51735">
    <property type="entry name" value="NAD(P)-binding Rossmann-fold domains"/>
    <property type="match status" value="1"/>
</dbReference>
<proteinExistence type="predicted"/>
<evidence type="ECO:0000313" key="2">
    <source>
        <dbReference type="EMBL" id="MDR7379549.1"/>
    </source>
</evidence>
<dbReference type="Pfam" id="PF16363">
    <property type="entry name" value="GDP_Man_Dehyd"/>
    <property type="match status" value="1"/>
</dbReference>
<dbReference type="InterPro" id="IPR013445">
    <property type="entry name" value="CDP_4_6_deHydtase"/>
</dbReference>
<dbReference type="Proteomes" id="UP001180487">
    <property type="component" value="Unassembled WGS sequence"/>
</dbReference>
<dbReference type="RefSeq" id="WP_310376288.1">
    <property type="nucleotide sequence ID" value="NZ_JAVDXT010000005.1"/>
</dbReference>
<dbReference type="PANTHER" id="PTHR43000">
    <property type="entry name" value="DTDP-D-GLUCOSE 4,6-DEHYDRATASE-RELATED"/>
    <property type="match status" value="1"/>
</dbReference>
<feature type="domain" description="NAD(P)-binding" evidence="1">
    <location>
        <begin position="11"/>
        <end position="323"/>
    </location>
</feature>
<dbReference type="Gene3D" id="3.90.25.10">
    <property type="entry name" value="UDP-galactose 4-epimerase, domain 1"/>
    <property type="match status" value="1"/>
</dbReference>
<reference evidence="2 3" key="1">
    <citation type="submission" date="2023-07" db="EMBL/GenBank/DDBJ databases">
        <title>Sorghum-associated microbial communities from plants grown in Nebraska, USA.</title>
        <authorList>
            <person name="Schachtman D."/>
        </authorList>
    </citation>
    <scope>NUCLEOTIDE SEQUENCE [LARGE SCALE GENOMIC DNA]</scope>
    <source>
        <strain evidence="2 3">BE313</strain>
    </source>
</reference>
<dbReference type="EC" id="4.2.1.45" evidence="2"/>
<keyword evidence="3" id="KW-1185">Reference proteome</keyword>
<dbReference type="NCBIfam" id="TIGR02622">
    <property type="entry name" value="CDP_4_6_dhtase"/>
    <property type="match status" value="1"/>
</dbReference>
<dbReference type="Gene3D" id="3.40.50.720">
    <property type="entry name" value="NAD(P)-binding Rossmann-like Domain"/>
    <property type="match status" value="1"/>
</dbReference>
<dbReference type="InterPro" id="IPR036291">
    <property type="entry name" value="NAD(P)-bd_dom_sf"/>
</dbReference>
<evidence type="ECO:0000259" key="1">
    <source>
        <dbReference type="Pfam" id="PF16363"/>
    </source>
</evidence>
<dbReference type="EMBL" id="JAVDXT010000005">
    <property type="protein sequence ID" value="MDR7379549.1"/>
    <property type="molecule type" value="Genomic_DNA"/>
</dbReference>
<sequence>MGVWTDTPVFLTGHTGFKGGWLSLCLQALGAQVHGYALDPNTMPSLFEVARVADTLASDTRADLADRAALQAALAAVRPTVVFHLAAQPLVRASYADPLGTFATNVMGTAHLLEAVRSVPSVRAVVVVTTDKVYDNREWVYPYRESDALGGHDPYSASKGAAEIVTASYRASFFHAAGAAQIATARAGNVIGGGDWAADRLVPDCLQAFAAQRPVHLRYPGAVRPWQHVLEPLSAYLRLAEALLAQSSHAASAWNFGPDARGDATVGQVAQRLAALWGQGAQVEIPEGGAHPHEAGQLRLDITRARAELGWQPRWSLDQALEHTVAWQRAWLAGEDMAAVSRTQIAAYGLL</sequence>
<accession>A0ABU2CE09</accession>
<name>A0ABU2CE09_9BURK</name>
<dbReference type="GO" id="GO:0047733">
    <property type="term" value="F:CDP-glucose 4,6-dehydratase activity"/>
    <property type="evidence" value="ECO:0007669"/>
    <property type="project" value="UniProtKB-EC"/>
</dbReference>
<protein>
    <submittedName>
        <fullName evidence="2">CDP-glucose 4,6-dehydratase</fullName>
        <ecNumber evidence="2">4.2.1.45</ecNumber>
    </submittedName>
</protein>
<comment type="caution">
    <text evidence="2">The sequence shown here is derived from an EMBL/GenBank/DDBJ whole genome shotgun (WGS) entry which is preliminary data.</text>
</comment>
<dbReference type="InterPro" id="IPR016040">
    <property type="entry name" value="NAD(P)-bd_dom"/>
</dbReference>